<evidence type="ECO:0000256" key="4">
    <source>
        <dbReference type="ARBA" id="ARBA00022989"/>
    </source>
</evidence>
<sequence length="281" mass="30714">MNRQLRANFFVGLVALFWGSTYFLTKIGIGLLEPFNLTSLRFGTAFLVTALFFYKRILKADKVTFKYSIILGILAFISVLSMTIGVKYTSASNAGFLISLSVVMIPVISVIFLKKKIKFKLLISVILATIGIVLLTLNDQLTVNKGDLLCIICALAFALQVLVMERIPKDADSVAIGALQMGIVGILNMIISLGTESFKFPHDIKIWGVIIILGIFCTAICYIMQIYALKDTSAIQAGIILSLEPVFSALFAYIFLGELLSMKGYLGAILLFISVILAGVI</sequence>
<feature type="transmembrane region" description="Helical" evidence="6">
    <location>
        <begin position="67"/>
        <end position="88"/>
    </location>
</feature>
<dbReference type="GeneID" id="78455918"/>
<reference evidence="8 9" key="1">
    <citation type="submission" date="2018-06" db="EMBL/GenBank/DDBJ databases">
        <authorList>
            <consortium name="Pathogen Informatics"/>
            <person name="Doyle S."/>
        </authorList>
    </citation>
    <scope>NUCLEOTIDE SEQUENCE [LARGE SCALE GENOMIC DNA]</scope>
    <source>
        <strain evidence="8 9">NCTC12112</strain>
    </source>
</reference>
<dbReference type="PANTHER" id="PTHR42920">
    <property type="entry name" value="OS03G0707200 PROTEIN-RELATED"/>
    <property type="match status" value="1"/>
</dbReference>
<feature type="transmembrane region" description="Helical" evidence="6">
    <location>
        <begin position="94"/>
        <end position="112"/>
    </location>
</feature>
<evidence type="ECO:0000256" key="2">
    <source>
        <dbReference type="ARBA" id="ARBA00022475"/>
    </source>
</evidence>
<comment type="subcellular location">
    <subcellularLocation>
        <location evidence="1">Cell membrane</location>
        <topology evidence="1">Multi-pass membrane protein</topology>
    </subcellularLocation>
</comment>
<dbReference type="InterPro" id="IPR051258">
    <property type="entry name" value="Diverse_Substrate_Transporter"/>
</dbReference>
<dbReference type="KEGG" id="ful:C4N20_13915"/>
<name>A0AAX2JAE4_9FUSO</name>
<feature type="transmembrane region" description="Helical" evidence="6">
    <location>
        <begin position="37"/>
        <end position="55"/>
    </location>
</feature>
<feature type="domain" description="EamA" evidence="7">
    <location>
        <begin position="145"/>
        <end position="278"/>
    </location>
</feature>
<feature type="transmembrane region" description="Helical" evidence="6">
    <location>
        <begin position="234"/>
        <end position="256"/>
    </location>
</feature>
<feature type="domain" description="EamA" evidence="7">
    <location>
        <begin position="7"/>
        <end position="136"/>
    </location>
</feature>
<evidence type="ECO:0000256" key="6">
    <source>
        <dbReference type="SAM" id="Phobius"/>
    </source>
</evidence>
<dbReference type="Pfam" id="PF00892">
    <property type="entry name" value="EamA"/>
    <property type="match status" value="2"/>
</dbReference>
<dbReference type="PANTHER" id="PTHR42920:SF5">
    <property type="entry name" value="EAMA DOMAIN-CONTAINING PROTEIN"/>
    <property type="match status" value="1"/>
</dbReference>
<dbReference type="SUPFAM" id="SSF103481">
    <property type="entry name" value="Multidrug resistance efflux transporter EmrE"/>
    <property type="match status" value="2"/>
</dbReference>
<keyword evidence="4 6" id="KW-1133">Transmembrane helix</keyword>
<keyword evidence="3 6" id="KW-0812">Transmembrane</keyword>
<gene>
    <name evidence="8" type="ORF">NCTC12112_01353</name>
</gene>
<protein>
    <submittedName>
        <fullName evidence="8">DMT superfamily transporter inner membrane protein</fullName>
    </submittedName>
</protein>
<evidence type="ECO:0000256" key="1">
    <source>
        <dbReference type="ARBA" id="ARBA00004651"/>
    </source>
</evidence>
<evidence type="ECO:0000256" key="5">
    <source>
        <dbReference type="ARBA" id="ARBA00023136"/>
    </source>
</evidence>
<keyword evidence="5 6" id="KW-0472">Membrane</keyword>
<feature type="transmembrane region" description="Helical" evidence="6">
    <location>
        <begin position="174"/>
        <end position="194"/>
    </location>
</feature>
<evidence type="ECO:0000259" key="7">
    <source>
        <dbReference type="Pfam" id="PF00892"/>
    </source>
</evidence>
<dbReference type="RefSeq" id="WP_005977506.1">
    <property type="nucleotide sequence ID" value="NZ_CABKNW010000002.1"/>
</dbReference>
<feature type="transmembrane region" description="Helical" evidence="6">
    <location>
        <begin position="119"/>
        <end position="137"/>
    </location>
</feature>
<evidence type="ECO:0000256" key="3">
    <source>
        <dbReference type="ARBA" id="ARBA00022692"/>
    </source>
</evidence>
<evidence type="ECO:0000313" key="9">
    <source>
        <dbReference type="Proteomes" id="UP000249008"/>
    </source>
</evidence>
<evidence type="ECO:0000313" key="8">
    <source>
        <dbReference type="EMBL" id="SQJ02408.1"/>
    </source>
</evidence>
<organism evidence="8 9">
    <name type="scientific">Fusobacterium ulcerans</name>
    <dbReference type="NCBI Taxonomy" id="861"/>
    <lineage>
        <taxon>Bacteria</taxon>
        <taxon>Fusobacteriati</taxon>
        <taxon>Fusobacteriota</taxon>
        <taxon>Fusobacteriia</taxon>
        <taxon>Fusobacteriales</taxon>
        <taxon>Fusobacteriaceae</taxon>
        <taxon>Fusobacterium</taxon>
    </lineage>
</organism>
<dbReference type="InterPro" id="IPR037185">
    <property type="entry name" value="EmrE-like"/>
</dbReference>
<feature type="transmembrane region" description="Helical" evidence="6">
    <location>
        <begin position="7"/>
        <end position="25"/>
    </location>
</feature>
<feature type="transmembrane region" description="Helical" evidence="6">
    <location>
        <begin position="206"/>
        <end position="227"/>
    </location>
</feature>
<proteinExistence type="predicted"/>
<dbReference type="InterPro" id="IPR000620">
    <property type="entry name" value="EamA_dom"/>
</dbReference>
<dbReference type="GO" id="GO:0005886">
    <property type="term" value="C:plasma membrane"/>
    <property type="evidence" value="ECO:0007669"/>
    <property type="project" value="UniProtKB-SubCell"/>
</dbReference>
<keyword evidence="2" id="KW-1003">Cell membrane</keyword>
<accession>A0AAX2JAE4</accession>
<dbReference type="EMBL" id="LS483487">
    <property type="protein sequence ID" value="SQJ02408.1"/>
    <property type="molecule type" value="Genomic_DNA"/>
</dbReference>
<feature type="transmembrane region" description="Helical" evidence="6">
    <location>
        <begin position="262"/>
        <end position="280"/>
    </location>
</feature>
<dbReference type="Proteomes" id="UP000249008">
    <property type="component" value="Chromosome 1"/>
</dbReference>
<dbReference type="AlphaFoldDB" id="A0AAX2JAE4"/>